<feature type="compositionally biased region" description="Basic and acidic residues" evidence="1">
    <location>
        <begin position="171"/>
        <end position="186"/>
    </location>
</feature>
<feature type="region of interest" description="Disordered" evidence="1">
    <location>
        <begin position="78"/>
        <end position="141"/>
    </location>
</feature>
<feature type="compositionally biased region" description="Polar residues" evidence="1">
    <location>
        <begin position="156"/>
        <end position="170"/>
    </location>
</feature>
<name>A0A0C2HWA8_9BACT</name>
<evidence type="ECO:0000313" key="3">
    <source>
        <dbReference type="Proteomes" id="UP000035068"/>
    </source>
</evidence>
<dbReference type="EMBL" id="JWJD01000002">
    <property type="protein sequence ID" value="KIH77067.1"/>
    <property type="molecule type" value="Genomic_DNA"/>
</dbReference>
<protein>
    <submittedName>
        <fullName evidence="2">Uncharacterized protein</fullName>
    </submittedName>
</protein>
<sequence length="443" mass="48182">MAREIRRIFALAATRRTLRGGRAPGCAQRRLARSLAGLQQVRRACAWLAALTRERPRLRPAPLWGTGLCRMVQDAAAAAQESAPPTGRRRSSVAEEAQGRKQLLREIPAPPGPMRVPPAHAETAHSGRRAQHPAIAPSRLVSQAPPELLQRLVHPRQQTENFATTRSTNAVHRDDASRRISPEKTKAPSPQPLSKTASGPGGAPFIREESKVTAWRRQTQARVRHSLHSAVQPAAATRTARGYADPEISIPSQMPRLARPEPEARKASPHHPEGLDPWRQTIGGQTLSSEKLAALATGTAEQFNQTSKPAAQRPAQGGPSQQAAATNADRASAGQPVAIKRAPGHEQPSAAPPVFFDGPLREMLHRANQQSERTGSFLNAAPPRSGQMSAPRNSSEEHSGSEDFSVKRLQPIRHEGTEDDLEQLAEQVQRILQDQARRHGIDL</sequence>
<reference evidence="2 3" key="1">
    <citation type="submission" date="2014-12" db="EMBL/GenBank/DDBJ databases">
        <title>Genomes of Geoalkalibacter ferrihydriticus and Geoalkalibacter subterraneus, two haloalkaliphilic metal-reducing members of the Geobacteraceae.</title>
        <authorList>
            <person name="Badalamenti J.P."/>
            <person name="Torres C.I."/>
            <person name="Krajmalnik-Brown R."/>
            <person name="Bond D.R."/>
        </authorList>
    </citation>
    <scope>NUCLEOTIDE SEQUENCE [LARGE SCALE GENOMIC DNA]</scope>
    <source>
        <strain evidence="2 3">DSM 17813</strain>
    </source>
</reference>
<accession>A0A0C2HWA8</accession>
<evidence type="ECO:0000256" key="1">
    <source>
        <dbReference type="SAM" id="MobiDB-lite"/>
    </source>
</evidence>
<dbReference type="Proteomes" id="UP000035068">
    <property type="component" value="Unassembled WGS sequence"/>
</dbReference>
<feature type="compositionally biased region" description="Basic and acidic residues" evidence="1">
    <location>
        <begin position="394"/>
        <end position="416"/>
    </location>
</feature>
<feature type="region of interest" description="Disordered" evidence="1">
    <location>
        <begin position="154"/>
        <end position="281"/>
    </location>
</feature>
<comment type="caution">
    <text evidence="2">The sequence shown here is derived from an EMBL/GenBank/DDBJ whole genome shotgun (WGS) entry which is preliminary data.</text>
</comment>
<organism evidence="2 3">
    <name type="scientific">Geoalkalibacter ferrihydriticus DSM 17813</name>
    <dbReference type="NCBI Taxonomy" id="1121915"/>
    <lineage>
        <taxon>Bacteria</taxon>
        <taxon>Pseudomonadati</taxon>
        <taxon>Thermodesulfobacteriota</taxon>
        <taxon>Desulfuromonadia</taxon>
        <taxon>Desulfuromonadales</taxon>
        <taxon>Geoalkalibacteraceae</taxon>
        <taxon>Geoalkalibacter</taxon>
    </lineage>
</organism>
<feature type="compositionally biased region" description="Polar residues" evidence="1">
    <location>
        <begin position="299"/>
        <end position="308"/>
    </location>
</feature>
<feature type="compositionally biased region" description="Basic and acidic residues" evidence="1">
    <location>
        <begin position="258"/>
        <end position="276"/>
    </location>
</feature>
<evidence type="ECO:0000313" key="2">
    <source>
        <dbReference type="EMBL" id="KIH77067.1"/>
    </source>
</evidence>
<feature type="region of interest" description="Disordered" evidence="1">
    <location>
        <begin position="368"/>
        <end position="421"/>
    </location>
</feature>
<proteinExistence type="predicted"/>
<feature type="region of interest" description="Disordered" evidence="1">
    <location>
        <begin position="299"/>
        <end position="334"/>
    </location>
</feature>
<dbReference type="RefSeq" id="WP_040098342.1">
    <property type="nucleotide sequence ID" value="NZ_JWJD01000002.1"/>
</dbReference>
<feature type="compositionally biased region" description="Polar residues" evidence="1">
    <location>
        <begin position="368"/>
        <end position="377"/>
    </location>
</feature>
<gene>
    <name evidence="2" type="ORF">GFER_08515</name>
</gene>
<dbReference type="AlphaFoldDB" id="A0A0C2HWA8"/>
<feature type="compositionally biased region" description="Low complexity" evidence="1">
    <location>
        <begin position="309"/>
        <end position="325"/>
    </location>
</feature>
<keyword evidence="3" id="KW-1185">Reference proteome</keyword>